<dbReference type="PANTHER" id="PTHR46386">
    <property type="entry name" value="NUCLEAR BODY PROTEIN SP140"/>
    <property type="match status" value="1"/>
</dbReference>
<accession>A0ABQ0EEB1</accession>
<evidence type="ECO:0000256" key="3">
    <source>
        <dbReference type="ARBA" id="ARBA00022771"/>
    </source>
</evidence>
<dbReference type="InterPro" id="IPR004865">
    <property type="entry name" value="HSR_dom"/>
</dbReference>
<dbReference type="SMART" id="SM00297">
    <property type="entry name" value="BROMO"/>
    <property type="match status" value="1"/>
</dbReference>
<dbReference type="Gene3D" id="1.20.920.10">
    <property type="entry name" value="Bromodomain-like"/>
    <property type="match status" value="1"/>
</dbReference>
<dbReference type="Gene3D" id="3.30.40.10">
    <property type="entry name" value="Zinc/RING finger domain, C3HC4 (zinc finger)"/>
    <property type="match status" value="1"/>
</dbReference>
<evidence type="ECO:0000256" key="6">
    <source>
        <dbReference type="ARBA" id="ARBA00023125"/>
    </source>
</evidence>
<feature type="domain" description="PHD-type" evidence="11">
    <location>
        <begin position="493"/>
        <end position="539"/>
    </location>
</feature>
<sequence>MTIPEDQNEEESADYQILFKHFKENKVEIASAITKPFPFLMSLRDRDFISEQRFQECRETCKNLVPVDSVVYDILSEVQKKFSRDLLKVIFSKPHLKAYPDLKETLKHFFLNVSDNHRTPQRMNGRDVEERPRLPSVVGEASCSPGNSNTNDKRAEEVPSLPQWNGGEGSSSCEQMCDGQELQDNLFSFPRLEAASCIPGNSKMNDRQAEEMPSLPQCNGGEGSSSCEQMCDGQEPQDDLSSSLRHEAEAVDTRRNIPAKKSKKQKRKKERLQLVKTKMEKATERTEKTCGRIAVGQAALRRKKMKKNPGLSAKIRDCPRRRRKENANFSAELLPVTCGDLKGVLHKDKFKQGISVMSIQCQDGNWFTPTEFEIMGGRGPSKNWKLSLRCYNWPLKFLIQVCDTLYASNDWVLTASPGGQSSGSGPEKLSTQSSTEIWQEKKEQRTQNLFRSPADLSTIVHGTLRSRRNMPARNISDKLKSWCLEDKELDQNADECEVCRDGGTLFCCDTCSRAFHQECHIPTVETEMTPWSCIFCRMQSLGSQQSLPESEILKREMVAQEQLFRETAVGVEEPMWLDIIKKKLNDQAYCQVKDFVHDMRLIFRNHRISFKDPKFGEMGLRLESKFEKSFKEVFSIQETDGKS</sequence>
<dbReference type="Pfam" id="PF03172">
    <property type="entry name" value="HSR"/>
    <property type="match status" value="1"/>
</dbReference>
<dbReference type="InterPro" id="IPR036427">
    <property type="entry name" value="Bromodomain-like_sf"/>
</dbReference>
<dbReference type="InterPro" id="IPR019786">
    <property type="entry name" value="Zinc_finger_PHD-type_CS"/>
</dbReference>
<dbReference type="PROSITE" id="PS50014">
    <property type="entry name" value="BROMODOMAIN_2"/>
    <property type="match status" value="1"/>
</dbReference>
<organism evidence="14 15">
    <name type="scientific">Apodemus speciosus</name>
    <name type="common">Large Japanese field mouse</name>
    <dbReference type="NCBI Taxonomy" id="105296"/>
    <lineage>
        <taxon>Eukaryota</taxon>
        <taxon>Metazoa</taxon>
        <taxon>Chordata</taxon>
        <taxon>Craniata</taxon>
        <taxon>Vertebrata</taxon>
        <taxon>Euteleostomi</taxon>
        <taxon>Mammalia</taxon>
        <taxon>Eutheria</taxon>
        <taxon>Euarchontoglires</taxon>
        <taxon>Glires</taxon>
        <taxon>Rodentia</taxon>
        <taxon>Myomorpha</taxon>
        <taxon>Muroidea</taxon>
        <taxon>Muridae</taxon>
        <taxon>Murinae</taxon>
        <taxon>Apodemus</taxon>
    </lineage>
</organism>
<dbReference type="InterPro" id="IPR001965">
    <property type="entry name" value="Znf_PHD"/>
</dbReference>
<dbReference type="InterPro" id="IPR011011">
    <property type="entry name" value="Znf_FYVE_PHD"/>
</dbReference>
<dbReference type="SMART" id="SM00258">
    <property type="entry name" value="SAND"/>
    <property type="match status" value="1"/>
</dbReference>
<dbReference type="InterPro" id="IPR013083">
    <property type="entry name" value="Znf_RING/FYVE/PHD"/>
</dbReference>
<dbReference type="EMBL" id="BAAFST010000001">
    <property type="protein sequence ID" value="GAB1285172.1"/>
    <property type="molecule type" value="Genomic_DNA"/>
</dbReference>
<feature type="domain" description="SAND" evidence="12">
    <location>
        <begin position="324"/>
        <end position="400"/>
    </location>
</feature>
<dbReference type="PROSITE" id="PS51414">
    <property type="entry name" value="HSR"/>
    <property type="match status" value="1"/>
</dbReference>
<dbReference type="Pfam" id="PF01342">
    <property type="entry name" value="SAND"/>
    <property type="match status" value="1"/>
</dbReference>
<dbReference type="CDD" id="cd15626">
    <property type="entry name" value="PHD_SP110_140"/>
    <property type="match status" value="1"/>
</dbReference>
<dbReference type="SUPFAM" id="SSF63763">
    <property type="entry name" value="SAND domain-like"/>
    <property type="match status" value="1"/>
</dbReference>
<dbReference type="SUPFAM" id="SSF47370">
    <property type="entry name" value="Bromodomain"/>
    <property type="match status" value="1"/>
</dbReference>
<dbReference type="InterPro" id="IPR019787">
    <property type="entry name" value="Znf_PHD-finger"/>
</dbReference>
<evidence type="ECO:0000259" key="11">
    <source>
        <dbReference type="PROSITE" id="PS50016"/>
    </source>
</evidence>
<proteinExistence type="predicted"/>
<dbReference type="InterPro" id="IPR010919">
    <property type="entry name" value="SAND-like_dom_sf"/>
</dbReference>
<keyword evidence="2" id="KW-0479">Metal-binding</keyword>
<dbReference type="Gene3D" id="3.10.390.10">
    <property type="entry name" value="SAND domain-like"/>
    <property type="match status" value="1"/>
</dbReference>
<dbReference type="Pfam" id="PF00439">
    <property type="entry name" value="Bromodomain"/>
    <property type="match status" value="1"/>
</dbReference>
<evidence type="ECO:0000256" key="4">
    <source>
        <dbReference type="ARBA" id="ARBA00022833"/>
    </source>
</evidence>
<keyword evidence="6" id="KW-0238">DNA-binding</keyword>
<dbReference type="Proteomes" id="UP001623349">
    <property type="component" value="Unassembled WGS sequence"/>
</dbReference>
<dbReference type="PROSITE" id="PS01359">
    <property type="entry name" value="ZF_PHD_1"/>
    <property type="match status" value="1"/>
</dbReference>
<evidence type="ECO:0000313" key="15">
    <source>
        <dbReference type="Proteomes" id="UP001623349"/>
    </source>
</evidence>
<evidence type="ECO:0000256" key="9">
    <source>
        <dbReference type="SAM" id="MobiDB-lite"/>
    </source>
</evidence>
<keyword evidence="5 7" id="KW-0103">Bromodomain</keyword>
<feature type="domain" description="Bromo" evidence="10">
    <location>
        <begin position="571"/>
        <end position="605"/>
    </location>
</feature>
<evidence type="ECO:0000256" key="8">
    <source>
        <dbReference type="PROSITE-ProRule" id="PRU00146"/>
    </source>
</evidence>
<dbReference type="PANTHER" id="PTHR46386:SF1">
    <property type="entry name" value="NUCLEAR BODY PROTEIN SP140-LIKE PROTEIN"/>
    <property type="match status" value="1"/>
</dbReference>
<dbReference type="PROSITE" id="PS50864">
    <property type="entry name" value="SAND"/>
    <property type="match status" value="1"/>
</dbReference>
<keyword evidence="3 8" id="KW-0863">Zinc-finger</keyword>
<evidence type="ECO:0000313" key="14">
    <source>
        <dbReference type="EMBL" id="GAB1285172.1"/>
    </source>
</evidence>
<evidence type="ECO:0000256" key="1">
    <source>
        <dbReference type="ARBA" id="ARBA00022553"/>
    </source>
</evidence>
<dbReference type="Pfam" id="PF00628">
    <property type="entry name" value="PHD"/>
    <property type="match status" value="1"/>
</dbReference>
<name>A0ABQ0EEB1_APOSI</name>
<evidence type="ECO:0000259" key="12">
    <source>
        <dbReference type="PROSITE" id="PS50864"/>
    </source>
</evidence>
<evidence type="ECO:0000259" key="13">
    <source>
        <dbReference type="PROSITE" id="PS51414"/>
    </source>
</evidence>
<feature type="compositionally biased region" description="Basic and acidic residues" evidence="9">
    <location>
        <begin position="244"/>
        <end position="255"/>
    </location>
</feature>
<dbReference type="InterPro" id="IPR001487">
    <property type="entry name" value="Bromodomain"/>
</dbReference>
<feature type="compositionally biased region" description="Basic residues" evidence="9">
    <location>
        <begin position="257"/>
        <end position="270"/>
    </location>
</feature>
<feature type="domain" description="HSR" evidence="13">
    <location>
        <begin position="1"/>
        <end position="114"/>
    </location>
</feature>
<gene>
    <name evidence="14" type="ORF">APTSU1_000040200</name>
</gene>
<dbReference type="InterPro" id="IPR000770">
    <property type="entry name" value="SAND_dom"/>
</dbReference>
<feature type="compositionally biased region" description="Basic and acidic residues" evidence="9">
    <location>
        <begin position="124"/>
        <end position="133"/>
    </location>
</feature>
<keyword evidence="15" id="KW-1185">Reference proteome</keyword>
<evidence type="ECO:0000256" key="2">
    <source>
        <dbReference type="ARBA" id="ARBA00022723"/>
    </source>
</evidence>
<feature type="region of interest" description="Disordered" evidence="9">
    <location>
        <begin position="117"/>
        <end position="172"/>
    </location>
</feature>
<feature type="region of interest" description="Disordered" evidence="9">
    <location>
        <begin position="203"/>
        <end position="271"/>
    </location>
</feature>
<dbReference type="SUPFAM" id="SSF57903">
    <property type="entry name" value="FYVE/PHD zinc finger"/>
    <property type="match status" value="1"/>
</dbReference>
<keyword evidence="1" id="KW-0597">Phosphoprotein</keyword>
<protein>
    <submittedName>
        <fullName evidence="14">Sp140 nuclear body protein</fullName>
    </submittedName>
</protein>
<evidence type="ECO:0000259" key="10">
    <source>
        <dbReference type="PROSITE" id="PS50014"/>
    </source>
</evidence>
<comment type="caution">
    <text evidence="14">The sequence shown here is derived from an EMBL/GenBank/DDBJ whole genome shotgun (WGS) entry which is preliminary data.</text>
</comment>
<evidence type="ECO:0000256" key="7">
    <source>
        <dbReference type="PROSITE-ProRule" id="PRU00035"/>
    </source>
</evidence>
<keyword evidence="4" id="KW-0862">Zinc</keyword>
<dbReference type="SMART" id="SM00249">
    <property type="entry name" value="PHD"/>
    <property type="match status" value="1"/>
</dbReference>
<evidence type="ECO:0000256" key="5">
    <source>
        <dbReference type="ARBA" id="ARBA00023117"/>
    </source>
</evidence>
<reference evidence="14 15" key="1">
    <citation type="submission" date="2024-08" db="EMBL/GenBank/DDBJ databases">
        <title>The draft genome of Apodemus speciosus.</title>
        <authorList>
            <person name="Nabeshima K."/>
            <person name="Suzuki S."/>
            <person name="Onuma M."/>
        </authorList>
    </citation>
    <scope>NUCLEOTIDE SEQUENCE [LARGE SCALE GENOMIC DNA]</scope>
    <source>
        <strain evidence="14">IB14-021</strain>
    </source>
</reference>
<dbReference type="PROSITE" id="PS50016">
    <property type="entry name" value="ZF_PHD_2"/>
    <property type="match status" value="1"/>
</dbReference>
<dbReference type="InterPro" id="IPR043563">
    <property type="entry name" value="Sp110/Sp140/Sp140L-like"/>
</dbReference>